<dbReference type="InterPro" id="IPR045889">
    <property type="entry name" value="MES/HNL"/>
</dbReference>
<evidence type="ECO:0000256" key="10">
    <source>
        <dbReference type="ARBA" id="ARBA00052033"/>
    </source>
</evidence>
<name>A0AAV0L6W7_9ROSI</name>
<organism evidence="22 23">
    <name type="scientific">Linum tenue</name>
    <dbReference type="NCBI Taxonomy" id="586396"/>
    <lineage>
        <taxon>Eukaryota</taxon>
        <taxon>Viridiplantae</taxon>
        <taxon>Streptophyta</taxon>
        <taxon>Embryophyta</taxon>
        <taxon>Tracheophyta</taxon>
        <taxon>Spermatophyta</taxon>
        <taxon>Magnoliopsida</taxon>
        <taxon>eudicotyledons</taxon>
        <taxon>Gunneridae</taxon>
        <taxon>Pentapetalae</taxon>
        <taxon>rosids</taxon>
        <taxon>fabids</taxon>
        <taxon>Malpighiales</taxon>
        <taxon>Linaceae</taxon>
        <taxon>Linum</taxon>
    </lineage>
</organism>
<dbReference type="PRINTS" id="PR00412">
    <property type="entry name" value="EPOXHYDRLASE"/>
</dbReference>
<dbReference type="PANTHER" id="PTHR10992:SF1066">
    <property type="entry name" value="METHYL JASMONATE ESTERASE 1"/>
    <property type="match status" value="1"/>
</dbReference>
<evidence type="ECO:0000256" key="11">
    <source>
        <dbReference type="ARBA" id="ARBA00052511"/>
    </source>
</evidence>
<comment type="catalytic activity">
    <reaction evidence="5">
        <text>benzaldehyde + hydrogen cyanide = (S)-mandelonitrile</text>
        <dbReference type="Rhea" id="RHEA:77427"/>
        <dbReference type="ChEBI" id="CHEBI:17169"/>
        <dbReference type="ChEBI" id="CHEBI:18407"/>
        <dbReference type="ChEBI" id="CHEBI:36941"/>
    </reaction>
</comment>
<comment type="catalytic activity">
    <reaction evidence="4">
        <text>2-hydroxy-2-methylpropanenitrile = acetone + hydrogen cyanide</text>
        <dbReference type="Rhea" id="RHEA:11932"/>
        <dbReference type="ChEBI" id="CHEBI:15347"/>
        <dbReference type="ChEBI" id="CHEBI:15348"/>
        <dbReference type="ChEBI" id="CHEBI:18407"/>
    </reaction>
    <physiologicalReaction direction="left-to-right" evidence="4">
        <dbReference type="Rhea" id="RHEA:11933"/>
    </physiologicalReaction>
</comment>
<dbReference type="Pfam" id="PF12697">
    <property type="entry name" value="Abhydrolase_6"/>
    <property type="match status" value="1"/>
</dbReference>
<dbReference type="GO" id="GO:0009696">
    <property type="term" value="P:salicylic acid metabolic process"/>
    <property type="evidence" value="ECO:0007669"/>
    <property type="project" value="TreeGrafter"/>
</dbReference>
<evidence type="ECO:0000313" key="23">
    <source>
        <dbReference type="Proteomes" id="UP001154282"/>
    </source>
</evidence>
<comment type="catalytic activity">
    <reaction evidence="11">
        <text>3-formylthiophene + hydrogen cyanide = (2S)-2-hydroxy-2-(thiophen-3-yl)acetonitrile</text>
        <dbReference type="Rhea" id="RHEA:77459"/>
        <dbReference type="ChEBI" id="CHEBI:18407"/>
        <dbReference type="ChEBI" id="CHEBI:87611"/>
        <dbReference type="ChEBI" id="CHEBI:197333"/>
    </reaction>
</comment>
<keyword evidence="1" id="KW-0456">Lyase</keyword>
<dbReference type="InterPro" id="IPR000639">
    <property type="entry name" value="Epox_hydrolase-like"/>
</dbReference>
<keyword evidence="23" id="KW-1185">Reference proteome</keyword>
<evidence type="ECO:0000256" key="14">
    <source>
        <dbReference type="ARBA" id="ARBA00052826"/>
    </source>
</evidence>
<comment type="catalytic activity">
    <reaction evidence="2">
        <text>4-methoxybenzaldehyde + hydrogen cyanide = (2S)-2-hydroxy-2-(4-methoxyphenyl)acetonitrile</text>
        <dbReference type="Rhea" id="RHEA:77447"/>
        <dbReference type="ChEBI" id="CHEBI:18407"/>
        <dbReference type="ChEBI" id="CHEBI:28235"/>
        <dbReference type="ChEBI" id="CHEBI:197328"/>
    </reaction>
</comment>
<comment type="catalytic activity">
    <reaction evidence="6">
        <text>formylthiophene + hydrogen cyanide = (2R)-2-hydroxy-2-(thiophen-2-yl)acetonitrile</text>
        <dbReference type="Rhea" id="RHEA:77455"/>
        <dbReference type="ChEBI" id="CHEBI:18407"/>
        <dbReference type="ChEBI" id="CHEBI:87301"/>
        <dbReference type="ChEBI" id="CHEBI:197332"/>
    </reaction>
</comment>
<evidence type="ECO:0000256" key="2">
    <source>
        <dbReference type="ARBA" id="ARBA00050104"/>
    </source>
</evidence>
<dbReference type="EC" id="4.1.2.47" evidence="16"/>
<evidence type="ECO:0000256" key="18">
    <source>
        <dbReference type="ARBA" id="ARBA00076040"/>
    </source>
</evidence>
<dbReference type="GO" id="GO:0080032">
    <property type="term" value="F:methyl jasmonate esterase activity"/>
    <property type="evidence" value="ECO:0007669"/>
    <property type="project" value="TreeGrafter"/>
</dbReference>
<evidence type="ECO:0000256" key="7">
    <source>
        <dbReference type="ARBA" id="ARBA00051647"/>
    </source>
</evidence>
<evidence type="ECO:0000256" key="5">
    <source>
        <dbReference type="ARBA" id="ARBA00050358"/>
    </source>
</evidence>
<comment type="catalytic activity">
    <reaction evidence="7">
        <text>butan-2-one + hydrogen cyanide = 2-hydroxy-2-methylbutanenitrile</text>
        <dbReference type="Rhea" id="RHEA:77467"/>
        <dbReference type="ChEBI" id="CHEBI:18407"/>
        <dbReference type="ChEBI" id="CHEBI:28398"/>
        <dbReference type="ChEBI" id="CHEBI:60954"/>
    </reaction>
    <physiologicalReaction direction="right-to-left" evidence="7">
        <dbReference type="Rhea" id="RHEA:77469"/>
    </physiologicalReaction>
</comment>
<dbReference type="SUPFAM" id="SSF53474">
    <property type="entry name" value="alpha/beta-Hydrolases"/>
    <property type="match status" value="1"/>
</dbReference>
<evidence type="ECO:0000256" key="6">
    <source>
        <dbReference type="ARBA" id="ARBA00050608"/>
    </source>
</evidence>
<comment type="catalytic activity">
    <reaction evidence="13">
        <text>cyclohexanecarbaldehyde + hydrogen cyanide = (2S)-2-cyclohexyl-2-hydroxyacetonitrile</text>
        <dbReference type="Rhea" id="RHEA:77423"/>
        <dbReference type="ChEBI" id="CHEBI:18407"/>
        <dbReference type="ChEBI" id="CHEBI:197359"/>
        <dbReference type="ChEBI" id="CHEBI:197360"/>
    </reaction>
</comment>
<comment type="catalytic activity">
    <reaction evidence="9">
        <text>acrolein + hydrogen cyanide = (2S)-2-hydroxybut-3-enenitrile</text>
        <dbReference type="Rhea" id="RHEA:77411"/>
        <dbReference type="ChEBI" id="CHEBI:15368"/>
        <dbReference type="ChEBI" id="CHEBI:18407"/>
        <dbReference type="ChEBI" id="CHEBI:197356"/>
    </reaction>
</comment>
<dbReference type="Proteomes" id="UP001154282">
    <property type="component" value="Unassembled WGS sequence"/>
</dbReference>
<evidence type="ECO:0000256" key="12">
    <source>
        <dbReference type="ARBA" id="ARBA00052600"/>
    </source>
</evidence>
<sequence>MEEKKQSYPPHFVLVHGACHGAWCWYKVVPLLKQAGYKVTSLDLAASGIHPKQVTELGSITDYLAPLMELMSSLAGEPEKVILVGHSYGGVGISVAMEKFAEKVAVAVFVAAIMPAPHPDASYSVSKEEYFKRIDFMDSQFSFQDGPENPPTSMLFGPKAMSTKLYQLSPPEGLRWSYYCPLEQDLTLGMMLIRPFPVFKDEEAEAEIPLTRERYGSVPRVYVICEADEIVKPDLQRWMIENNPTDEVKSISGADHMPMFSKPHELCSYLLELASKFVC</sequence>
<dbReference type="GO" id="GO:0009694">
    <property type="term" value="P:jasmonic acid metabolic process"/>
    <property type="evidence" value="ECO:0007669"/>
    <property type="project" value="TreeGrafter"/>
</dbReference>
<evidence type="ECO:0000259" key="21">
    <source>
        <dbReference type="Pfam" id="PF12697"/>
    </source>
</evidence>
<comment type="caution">
    <text evidence="22">The sequence shown here is derived from an EMBL/GenBank/DDBJ whole genome shotgun (WGS) entry which is preliminary data.</text>
</comment>
<evidence type="ECO:0000256" key="17">
    <source>
        <dbReference type="ARBA" id="ARBA00069221"/>
    </source>
</evidence>
<evidence type="ECO:0000256" key="1">
    <source>
        <dbReference type="ARBA" id="ARBA00023239"/>
    </source>
</evidence>
<comment type="catalytic activity">
    <reaction evidence="14">
        <text>an aromatic (S)-hydroxynitrile = an aromatic aldehyde + hydrogen cyanide</text>
        <dbReference type="Rhea" id="RHEA:54660"/>
        <dbReference type="ChEBI" id="CHEBI:18407"/>
        <dbReference type="ChEBI" id="CHEBI:33855"/>
        <dbReference type="ChEBI" id="CHEBI:138306"/>
        <dbReference type="EC" id="4.1.2.47"/>
    </reaction>
</comment>
<gene>
    <name evidence="22" type="ORF">LITE_LOCUS22183</name>
</gene>
<dbReference type="AlphaFoldDB" id="A0AAV0L6W7"/>
<proteinExistence type="inferred from homology"/>
<accession>A0AAV0L6W7</accession>
<evidence type="ECO:0000256" key="9">
    <source>
        <dbReference type="ARBA" id="ARBA00051977"/>
    </source>
</evidence>
<comment type="catalytic activity">
    <reaction evidence="8">
        <text>a disubstituted aliphatic (S)-hydroxynitrile = a ketone + hydrogen cyanide</text>
        <dbReference type="Rhea" id="RHEA:56592"/>
        <dbReference type="ChEBI" id="CHEBI:17087"/>
        <dbReference type="ChEBI" id="CHEBI:18407"/>
        <dbReference type="ChEBI" id="CHEBI:140597"/>
        <dbReference type="EC" id="4.1.2.47"/>
    </reaction>
</comment>
<dbReference type="GO" id="GO:0047606">
    <property type="term" value="F:(S)-hydroxynitrile lyase activity"/>
    <property type="evidence" value="ECO:0007669"/>
    <property type="project" value="UniProtKB-EC"/>
</dbReference>
<dbReference type="GO" id="GO:0080031">
    <property type="term" value="F:methyl salicylate esterase activity"/>
    <property type="evidence" value="ECO:0007669"/>
    <property type="project" value="TreeGrafter"/>
</dbReference>
<comment type="catalytic activity">
    <reaction evidence="12">
        <text>2,2-dimethylpropanal + hydrogen cyanide = (2S)-2-hydroxy-3,3-dimethylbutanenitrile</text>
        <dbReference type="Rhea" id="RHEA:77407"/>
        <dbReference type="ChEBI" id="CHEBI:18407"/>
        <dbReference type="ChEBI" id="CHEBI:141557"/>
        <dbReference type="ChEBI" id="CHEBI:197355"/>
    </reaction>
</comment>
<evidence type="ECO:0000256" key="19">
    <source>
        <dbReference type="ARBA" id="ARBA00078291"/>
    </source>
</evidence>
<reference evidence="22" key="1">
    <citation type="submission" date="2022-08" db="EMBL/GenBank/DDBJ databases">
        <authorList>
            <person name="Gutierrez-Valencia J."/>
        </authorList>
    </citation>
    <scope>NUCLEOTIDE SEQUENCE</scope>
</reference>
<dbReference type="InterPro" id="IPR000073">
    <property type="entry name" value="AB_hydrolase_1"/>
</dbReference>
<evidence type="ECO:0000256" key="13">
    <source>
        <dbReference type="ARBA" id="ARBA00052609"/>
    </source>
</evidence>
<dbReference type="InterPro" id="IPR029058">
    <property type="entry name" value="AB_hydrolase_fold"/>
</dbReference>
<dbReference type="FunFam" id="3.40.50.1820:FF:000051">
    <property type="entry name" value="(S)-hydroxynitrile lyase"/>
    <property type="match status" value="1"/>
</dbReference>
<evidence type="ECO:0000256" key="16">
    <source>
        <dbReference type="ARBA" id="ARBA00066572"/>
    </source>
</evidence>
<evidence type="ECO:0000256" key="15">
    <source>
        <dbReference type="ARBA" id="ARBA00060885"/>
    </source>
</evidence>
<feature type="domain" description="AB hydrolase-1" evidence="21">
    <location>
        <begin position="12"/>
        <end position="266"/>
    </location>
</feature>
<evidence type="ECO:0000313" key="22">
    <source>
        <dbReference type="EMBL" id="CAI0429514.1"/>
    </source>
</evidence>
<protein>
    <recommendedName>
        <fullName evidence="17">(S)-hydroxynitrile lyase</fullName>
        <ecNumber evidence="16">4.1.2.47</ecNumber>
    </recommendedName>
    <alternativeName>
        <fullName evidence="18">2-hydroxy-2-methylpropanenitrile lyase</fullName>
    </alternativeName>
    <alternativeName>
        <fullName evidence="19">Acetone cyanohydrin lyase</fullName>
    </alternativeName>
    <alternativeName>
        <fullName evidence="20">Hydroxynitrile lyase</fullName>
    </alternativeName>
</protein>
<evidence type="ECO:0000256" key="20">
    <source>
        <dbReference type="ARBA" id="ARBA00079794"/>
    </source>
</evidence>
<evidence type="ECO:0000256" key="4">
    <source>
        <dbReference type="ARBA" id="ARBA00050262"/>
    </source>
</evidence>
<dbReference type="EMBL" id="CAMGYJ010000006">
    <property type="protein sequence ID" value="CAI0429514.1"/>
    <property type="molecule type" value="Genomic_DNA"/>
</dbReference>
<evidence type="ECO:0000256" key="3">
    <source>
        <dbReference type="ARBA" id="ARBA00050241"/>
    </source>
</evidence>
<comment type="catalytic activity">
    <reaction evidence="3">
        <text>a monosubstituted aliphatic (S)-hydroxynitrile = an aldehyde + hydrogen cyanide</text>
        <dbReference type="Rhea" id="RHEA:56588"/>
        <dbReference type="ChEBI" id="CHEBI:17478"/>
        <dbReference type="ChEBI" id="CHEBI:18407"/>
        <dbReference type="ChEBI" id="CHEBI:140596"/>
        <dbReference type="EC" id="4.1.2.47"/>
    </reaction>
</comment>
<evidence type="ECO:0000256" key="8">
    <source>
        <dbReference type="ARBA" id="ARBA00051735"/>
    </source>
</evidence>
<comment type="catalytic activity">
    <reaction evidence="10">
        <text>2-methylpropanal + hydrogen cyanide = (2S)-2-hydroxy-3-methylbutanenitrile</text>
        <dbReference type="Rhea" id="RHEA:77403"/>
        <dbReference type="ChEBI" id="CHEBI:18407"/>
        <dbReference type="ChEBI" id="CHEBI:48943"/>
        <dbReference type="ChEBI" id="CHEBI:197354"/>
    </reaction>
</comment>
<dbReference type="Gene3D" id="3.40.50.1820">
    <property type="entry name" value="alpha/beta hydrolase"/>
    <property type="match status" value="1"/>
</dbReference>
<dbReference type="GO" id="GO:0080030">
    <property type="term" value="F:methyl indole-3-acetate esterase activity"/>
    <property type="evidence" value="ECO:0007669"/>
    <property type="project" value="TreeGrafter"/>
</dbReference>
<comment type="similarity">
    <text evidence="15">Belongs to the AB hydrolase superfamily. Hydroxynitrile lyase family.</text>
</comment>
<dbReference type="PANTHER" id="PTHR10992">
    <property type="entry name" value="METHYLESTERASE FAMILY MEMBER"/>
    <property type="match status" value="1"/>
</dbReference>